<dbReference type="SUPFAM" id="SSF56601">
    <property type="entry name" value="beta-lactamase/transpeptidase-like"/>
    <property type="match status" value="1"/>
</dbReference>
<dbReference type="PANTHER" id="PTHR46825:SF7">
    <property type="entry name" value="D-ALANYL-D-ALANINE CARBOXYPEPTIDASE"/>
    <property type="match status" value="1"/>
</dbReference>
<gene>
    <name evidence="2" type="ORF">FHS89_003205</name>
</gene>
<feature type="domain" description="Beta-lactamase-related" evidence="1">
    <location>
        <begin position="38"/>
        <end position="327"/>
    </location>
</feature>
<reference evidence="2 3" key="1">
    <citation type="submission" date="2020-08" db="EMBL/GenBank/DDBJ databases">
        <title>Genomic Encyclopedia of Type Strains, Phase IV (KMG-IV): sequencing the most valuable type-strain genomes for metagenomic binning, comparative biology and taxonomic classification.</title>
        <authorList>
            <person name="Goeker M."/>
        </authorList>
    </citation>
    <scope>NUCLEOTIDE SEQUENCE [LARGE SCALE GENOMIC DNA]</scope>
    <source>
        <strain evidence="2 3">DSM 103377</strain>
    </source>
</reference>
<dbReference type="InterPro" id="IPR012338">
    <property type="entry name" value="Beta-lactam/transpept-like"/>
</dbReference>
<accession>A0A840WQ38</accession>
<sequence>MTSIAPSLQRLLEKEQAQSNAHALLLRVESGDAGLTFDGSAGDAKPGVRFPIASISKTFTAALTLKLADLGQLDLDQTVQSALPHHDLSDLHVIKGVAHGPTLTIRHLLFQTSGLADYFKGGVEADMLQNKDRAIDLAMVMEMARSLPPMAAPGSGKAHYSDTNFRLLGAVLETVSGKPYATLLQDYVCEPLGLRQTATFDAMNPPLPLFHRSQQLTLPKSLASMDPDGGLVSTPAELIGFLRGFLGGRLFDPALLDDVRNWKPVFFPLAYGGGLMRFHLPRWMTLWRPTPELIGHLGSSGSFAFYAPERDIYLAGTFNQTDLPRRPVGFMLKVLRQLEKAGMA</sequence>
<dbReference type="InterPro" id="IPR001466">
    <property type="entry name" value="Beta-lactam-related"/>
</dbReference>
<proteinExistence type="predicted"/>
<name>A0A840WQ38_9RHOB</name>
<dbReference type="Proteomes" id="UP000553766">
    <property type="component" value="Unassembled WGS sequence"/>
</dbReference>
<evidence type="ECO:0000313" key="2">
    <source>
        <dbReference type="EMBL" id="MBB5517158.1"/>
    </source>
</evidence>
<keyword evidence="3" id="KW-1185">Reference proteome</keyword>
<dbReference type="Gene3D" id="3.40.710.10">
    <property type="entry name" value="DD-peptidase/beta-lactamase superfamily"/>
    <property type="match status" value="1"/>
</dbReference>
<dbReference type="Pfam" id="PF00144">
    <property type="entry name" value="Beta-lactamase"/>
    <property type="match status" value="1"/>
</dbReference>
<organism evidence="2 3">
    <name type="scientific">Rubricella aquisinus</name>
    <dbReference type="NCBI Taxonomy" id="2028108"/>
    <lineage>
        <taxon>Bacteria</taxon>
        <taxon>Pseudomonadati</taxon>
        <taxon>Pseudomonadota</taxon>
        <taxon>Alphaproteobacteria</taxon>
        <taxon>Rhodobacterales</taxon>
        <taxon>Paracoccaceae</taxon>
        <taxon>Rubricella</taxon>
    </lineage>
</organism>
<evidence type="ECO:0000259" key="1">
    <source>
        <dbReference type="Pfam" id="PF00144"/>
    </source>
</evidence>
<evidence type="ECO:0000313" key="3">
    <source>
        <dbReference type="Proteomes" id="UP000553766"/>
    </source>
</evidence>
<protein>
    <submittedName>
        <fullName evidence="2">CubicO group peptidase (Beta-lactamase class C family)</fullName>
    </submittedName>
</protein>
<comment type="caution">
    <text evidence="2">The sequence shown here is derived from an EMBL/GenBank/DDBJ whole genome shotgun (WGS) entry which is preliminary data.</text>
</comment>
<dbReference type="AlphaFoldDB" id="A0A840WQ38"/>
<dbReference type="EMBL" id="JACIJS010000014">
    <property type="protein sequence ID" value="MBB5517158.1"/>
    <property type="molecule type" value="Genomic_DNA"/>
</dbReference>
<dbReference type="RefSeq" id="WP_184013115.1">
    <property type="nucleotide sequence ID" value="NZ_JACIJS010000014.1"/>
</dbReference>
<dbReference type="InterPro" id="IPR050491">
    <property type="entry name" value="AmpC-like"/>
</dbReference>
<dbReference type="PANTHER" id="PTHR46825">
    <property type="entry name" value="D-ALANYL-D-ALANINE-CARBOXYPEPTIDASE/ENDOPEPTIDASE AMPH"/>
    <property type="match status" value="1"/>
</dbReference>